<sequence length="448" mass="47295">MSEKQQTDKCKHMSRRSFVATTAATATSVAVASVVLSNLSGCKKSGSDASSPTVVSEGAIKNILDSYKQVDFSYKEAGSWNLPLGCIVRPAQGEYCAVLAPGATAAQPIKGAIFSTKTGALHDVVPKCATQMDASWVIYDARCSDSVYAWVELNFVSRAWVVYAQALSAGGTSAASGSGAAKGEKAVLSKDVLSKGTAVASAAATPTPAAAPTKLWEANADYDPPQLACWQDYVFWQVSPSASGKKRRENSKAYLWKLQSDQAKVVIESPGRFGIEPAVSGSLLTVAPRVPAKSGVLYSIASYDFQNKLASAVDQLTLPTSVKPFYATRIGDKFVFSIEASYASGGQLGKMGTYIGGKSQGFIGLLREPAAAACGTEAGIYIIKSKASYFVVDTKQKTYAVLTANDRSLDYGEYPAREGTADNFVTFSTIKDKGTGYPSAVVVRSFTL</sequence>
<dbReference type="InterPro" id="IPR006311">
    <property type="entry name" value="TAT_signal"/>
</dbReference>
<accession>A0A133XWM4</accession>
<reference evidence="2" key="1">
    <citation type="submission" date="2016-01" db="EMBL/GenBank/DDBJ databases">
        <authorList>
            <person name="Mitreva M."/>
            <person name="Pepin K.H."/>
            <person name="Mihindukulasuriya K.A."/>
            <person name="Fulton R."/>
            <person name="Fronick C."/>
            <person name="O'Laughlin M."/>
            <person name="Miner T."/>
            <person name="Herter B."/>
            <person name="Rosa B.A."/>
            <person name="Cordes M."/>
            <person name="Tomlinson C."/>
            <person name="Wollam A."/>
            <person name="Palsikar V.B."/>
            <person name="Mardis E.R."/>
            <person name="Wilson R.K."/>
        </authorList>
    </citation>
    <scope>NUCLEOTIDE SEQUENCE [LARGE SCALE GENOMIC DNA]</scope>
    <source>
        <strain evidence="2">DNF00019</strain>
    </source>
</reference>
<comment type="caution">
    <text evidence="1">The sequence shown here is derived from an EMBL/GenBank/DDBJ whole genome shotgun (WGS) entry which is preliminary data.</text>
</comment>
<evidence type="ECO:0000313" key="2">
    <source>
        <dbReference type="Proteomes" id="UP000070675"/>
    </source>
</evidence>
<keyword evidence="2" id="KW-1185">Reference proteome</keyword>
<dbReference type="OrthoDB" id="3177279at2"/>
<organism evidence="1 2">
    <name type="scientific">Atopobium deltae</name>
    <dbReference type="NCBI Taxonomy" id="1393034"/>
    <lineage>
        <taxon>Bacteria</taxon>
        <taxon>Bacillati</taxon>
        <taxon>Actinomycetota</taxon>
        <taxon>Coriobacteriia</taxon>
        <taxon>Coriobacteriales</taxon>
        <taxon>Atopobiaceae</taxon>
        <taxon>Atopobium</taxon>
    </lineage>
</organism>
<dbReference type="STRING" id="1393034.HMPREF3192_00413"/>
<dbReference type="RefSeq" id="WP_082715550.1">
    <property type="nucleotide sequence ID" value="NZ_KQ959486.1"/>
</dbReference>
<proteinExistence type="predicted"/>
<name>A0A133XWM4_9ACTN</name>
<dbReference type="EMBL" id="LSCR01000005">
    <property type="protein sequence ID" value="KXB35328.1"/>
    <property type="molecule type" value="Genomic_DNA"/>
</dbReference>
<dbReference type="PROSITE" id="PS51318">
    <property type="entry name" value="TAT"/>
    <property type="match status" value="1"/>
</dbReference>
<gene>
    <name evidence="1" type="ORF">HMPREF3192_00413</name>
</gene>
<dbReference type="AlphaFoldDB" id="A0A133XWM4"/>
<protein>
    <submittedName>
        <fullName evidence="1">Tat pathway signal sequence domain protein</fullName>
    </submittedName>
</protein>
<dbReference type="Proteomes" id="UP000070675">
    <property type="component" value="Unassembled WGS sequence"/>
</dbReference>
<dbReference type="PATRIC" id="fig|1393034.3.peg.398"/>
<evidence type="ECO:0000313" key="1">
    <source>
        <dbReference type="EMBL" id="KXB35328.1"/>
    </source>
</evidence>